<gene>
    <name evidence="2" type="ORF">ENN98_06835</name>
</gene>
<evidence type="ECO:0000313" key="2">
    <source>
        <dbReference type="EMBL" id="HET98392.1"/>
    </source>
</evidence>
<sequence length="311" mass="35003">MGLREKLGPNAPAEMAIDWDMTPADTFGIFESWGGKIRVRNKRERYYYFYIDGWVTPPQLLFMERGIKHARVLARIMAPQKMIDACVAAQGKGLLDKSYAIDEEIKGWLIANVLEGGDASLVMPYADEKAEESLVTDLPHRDASHPAIEQVALRHLPAFIAEDEVEGIIKKFDFYDSQRHPAGTFQAYLVDNGDNLTVSEFKSGVMWQRSGCDITNHRNVATYIKGLNERKFGGFNDWRLPTMEEALALLGPVCNDKGLMISTCFSKEQPFIFLADKRKPGGYWFIDFKQGTVFWASGTIPGAFGRACRSL</sequence>
<dbReference type="InterPro" id="IPR059223">
    <property type="entry name" value="DVU0772-like"/>
</dbReference>
<dbReference type="Pfam" id="PF07603">
    <property type="entry name" value="Lcl_C"/>
    <property type="match status" value="1"/>
</dbReference>
<reference evidence="2" key="1">
    <citation type="journal article" date="2020" name="mSystems">
        <title>Genome- and Community-Level Interaction Insights into Carbon Utilization and Element Cycling Functions of Hydrothermarchaeota in Hydrothermal Sediment.</title>
        <authorList>
            <person name="Zhou Z."/>
            <person name="Liu Y."/>
            <person name="Xu W."/>
            <person name="Pan J."/>
            <person name="Luo Z.H."/>
            <person name="Li M."/>
        </authorList>
    </citation>
    <scope>NUCLEOTIDE SEQUENCE [LARGE SCALE GENOMIC DNA]</scope>
    <source>
        <strain evidence="2">SpSt-1224</strain>
    </source>
</reference>
<organism evidence="2">
    <name type="scientific">Desulfurivibrio alkaliphilus</name>
    <dbReference type="NCBI Taxonomy" id="427923"/>
    <lineage>
        <taxon>Bacteria</taxon>
        <taxon>Pseudomonadati</taxon>
        <taxon>Thermodesulfobacteriota</taxon>
        <taxon>Desulfobulbia</taxon>
        <taxon>Desulfobulbales</taxon>
        <taxon>Desulfobulbaceae</taxon>
        <taxon>Desulfurivibrio</taxon>
    </lineage>
</organism>
<dbReference type="Proteomes" id="UP000885986">
    <property type="component" value="Unassembled WGS sequence"/>
</dbReference>
<comment type="caution">
    <text evidence="2">The sequence shown here is derived from an EMBL/GenBank/DDBJ whole genome shotgun (WGS) entry which is preliminary data.</text>
</comment>
<dbReference type="AlphaFoldDB" id="A0A7C2XN44"/>
<dbReference type="EMBL" id="DSDS01000151">
    <property type="protein sequence ID" value="HET98392.1"/>
    <property type="molecule type" value="Genomic_DNA"/>
</dbReference>
<name>A0A7C2XN44_9BACT</name>
<protein>
    <submittedName>
        <fullName evidence="2">DUF1566 domain-containing protein</fullName>
    </submittedName>
</protein>
<evidence type="ECO:0000259" key="1">
    <source>
        <dbReference type="Pfam" id="PF07603"/>
    </source>
</evidence>
<proteinExistence type="predicted"/>
<accession>A0A7C2XN44</accession>
<dbReference type="NCBIfam" id="NF045682">
    <property type="entry name" value="DVU0772_fam"/>
    <property type="match status" value="1"/>
</dbReference>
<feature type="domain" description="Lcl C-terminal" evidence="1">
    <location>
        <begin position="197"/>
        <end position="297"/>
    </location>
</feature>
<dbReference type="InterPro" id="IPR011460">
    <property type="entry name" value="Lcl_C"/>
</dbReference>